<protein>
    <submittedName>
        <fullName evidence="2">Uncharacterized protein</fullName>
    </submittedName>
</protein>
<proteinExistence type="predicted"/>
<reference evidence="2 3" key="1">
    <citation type="submission" date="2024-02" db="EMBL/GenBank/DDBJ databases">
        <title>de novo genome assembly of Solanum bulbocastanum strain 11H21.</title>
        <authorList>
            <person name="Hosaka A.J."/>
        </authorList>
    </citation>
    <scope>NUCLEOTIDE SEQUENCE [LARGE SCALE GENOMIC DNA]</scope>
    <source>
        <tissue evidence="2">Young leaves</tissue>
    </source>
</reference>
<evidence type="ECO:0000313" key="2">
    <source>
        <dbReference type="EMBL" id="KAK6791456.1"/>
    </source>
</evidence>
<evidence type="ECO:0000256" key="1">
    <source>
        <dbReference type="SAM" id="MobiDB-lite"/>
    </source>
</evidence>
<sequence length="150" mass="16878">MNCYQKNLSVPRCRFDVDLKDNSGSTIGRIMDKGGEKLLSLAAEEIYKRASDLGNYPFMEDVQADITNRLFHVRAKKAFACASRTTSVILYIHSCAEKESFTDFLPSPSTINIHEGSKRKQKVEPPHITEQAGSLKMKQKLDPTTPQKNN</sequence>
<dbReference type="AlphaFoldDB" id="A0AAN8YGV2"/>
<gene>
    <name evidence="2" type="ORF">RDI58_010537</name>
</gene>
<keyword evidence="3" id="KW-1185">Reference proteome</keyword>
<name>A0AAN8YGV2_SOLBU</name>
<comment type="caution">
    <text evidence="2">The sequence shown here is derived from an EMBL/GenBank/DDBJ whole genome shotgun (WGS) entry which is preliminary data.</text>
</comment>
<evidence type="ECO:0000313" key="3">
    <source>
        <dbReference type="Proteomes" id="UP001371456"/>
    </source>
</evidence>
<dbReference type="EMBL" id="JBANQN010000004">
    <property type="protein sequence ID" value="KAK6791456.1"/>
    <property type="molecule type" value="Genomic_DNA"/>
</dbReference>
<organism evidence="2 3">
    <name type="scientific">Solanum bulbocastanum</name>
    <name type="common">Wild potato</name>
    <dbReference type="NCBI Taxonomy" id="147425"/>
    <lineage>
        <taxon>Eukaryota</taxon>
        <taxon>Viridiplantae</taxon>
        <taxon>Streptophyta</taxon>
        <taxon>Embryophyta</taxon>
        <taxon>Tracheophyta</taxon>
        <taxon>Spermatophyta</taxon>
        <taxon>Magnoliopsida</taxon>
        <taxon>eudicotyledons</taxon>
        <taxon>Gunneridae</taxon>
        <taxon>Pentapetalae</taxon>
        <taxon>asterids</taxon>
        <taxon>lamiids</taxon>
        <taxon>Solanales</taxon>
        <taxon>Solanaceae</taxon>
        <taxon>Solanoideae</taxon>
        <taxon>Solaneae</taxon>
        <taxon>Solanum</taxon>
    </lineage>
</organism>
<dbReference type="Proteomes" id="UP001371456">
    <property type="component" value="Unassembled WGS sequence"/>
</dbReference>
<feature type="region of interest" description="Disordered" evidence="1">
    <location>
        <begin position="115"/>
        <end position="150"/>
    </location>
</feature>
<accession>A0AAN8YGV2</accession>
<feature type="compositionally biased region" description="Basic and acidic residues" evidence="1">
    <location>
        <begin position="115"/>
        <end position="127"/>
    </location>
</feature>